<organism evidence="4 5">
    <name type="scientific">Dendroctonus ponderosae</name>
    <name type="common">Mountain pine beetle</name>
    <dbReference type="NCBI Taxonomy" id="77166"/>
    <lineage>
        <taxon>Eukaryota</taxon>
        <taxon>Metazoa</taxon>
        <taxon>Ecdysozoa</taxon>
        <taxon>Arthropoda</taxon>
        <taxon>Hexapoda</taxon>
        <taxon>Insecta</taxon>
        <taxon>Pterygota</taxon>
        <taxon>Neoptera</taxon>
        <taxon>Endopterygota</taxon>
        <taxon>Coleoptera</taxon>
        <taxon>Polyphaga</taxon>
        <taxon>Cucujiformia</taxon>
        <taxon>Curculionidae</taxon>
        <taxon>Scolytinae</taxon>
        <taxon>Dendroctonus</taxon>
    </lineage>
</organism>
<keyword evidence="3" id="KW-0472">Membrane</keyword>
<feature type="region of interest" description="Disordered" evidence="2">
    <location>
        <begin position="858"/>
        <end position="940"/>
    </location>
</feature>
<dbReference type="Proteomes" id="UP000019118">
    <property type="component" value="Unassembled WGS sequence"/>
</dbReference>
<dbReference type="EnsemblMetazoa" id="XM_019907705.1">
    <property type="protein sequence ID" value="XP_019763264.1"/>
    <property type="gene ID" value="LOC109539739"/>
</dbReference>
<feature type="coiled-coil region" evidence="1">
    <location>
        <begin position="632"/>
        <end position="701"/>
    </location>
</feature>
<dbReference type="GO" id="GO:1902017">
    <property type="term" value="P:regulation of cilium assembly"/>
    <property type="evidence" value="ECO:0007669"/>
    <property type="project" value="InterPro"/>
</dbReference>
<dbReference type="GeneID" id="109539739"/>
<keyword evidence="3" id="KW-1133">Transmembrane helix</keyword>
<feature type="compositionally biased region" description="Basic and acidic residues" evidence="2">
    <location>
        <begin position="920"/>
        <end position="934"/>
    </location>
</feature>
<evidence type="ECO:0000256" key="2">
    <source>
        <dbReference type="SAM" id="MobiDB-lite"/>
    </source>
</evidence>
<dbReference type="CTD" id="38258"/>
<sequence>MARHYQEGSTSLYNCQAFVYVYIYFIVFFQYYVFMIINILKRNVQSEPEPPYFGIVDSLIKQVSNLQDRIEGIESMSDVSLSSHIVQLPDLESSPNMYKKQPNAKRYYSHDDLYQTVSSQTTPQKSTDKLRLSSLPNTPIAARFTPKKNTVKFSPPHQALPIPSAKKPISGDTEVLQEIDTFISNVQAIKRNHAVRNLENTFSQMEASNTKMTTENGRKSSNQDEELQETIRQLDRHSEKIAVEKRPKADGLVQEPIGEVNAWQCGDNINSVPEYGAGFRNQLYSQKEAKHPYSKFTLTQPESTTTDLTSTNTSLEKSLDSSSDSTQLTAYHKLTRKEGLGQFATQLQTEHKEPSIPNFKKYPPPFDASYNDVYKIDQERNELLHSPLHDNALSILNMHKQLLENSKVASKDERVPKKRGINTLSNNMGLLSLADIWDSNRVSQSPSKLTQKIQEERLRRQHCEQLIQELQYKNLVFQQKLAVAVKVDETKNNTIQQFRDALNSLSSKLEKLNEEKASWDRDVARLKNDHSMAMESASQKAAYYEKDATRSRNVLHANQEKISALEERCSQLQHQLKQIEEKFGEVQENYQRESTRNQQLADIISQKEIELKENKSVLSIARDEVSHSRKAVEVCQAEFTALKNECSKLKTELSEDKSTILNLTEQKRKILNDIQTYKTNEKNLKDALEESKLKLDNTKVELRNFYQGQLEIIVENKRKEMQSQLDQQRQNGLEEISRKELSMAKTAANHIKEISDKCALEIKLLEQKHQEEIKLYQAQLTQKDKTIESLQAKVAQLPEKRAQIAKQLQKAMENQWNEALKMISGGSTPLSNDQQGFAGTNPLFHAVADSGQLHKQLESASDYDETPVSSRGAKQSESEIQKYINMLLNRPPGNPVTEPQDTKTTQSQMRSTGSQGELEGQSKDESRQFRDRKTGKPPWK</sequence>
<keyword evidence="5" id="KW-1185">Reference proteome</keyword>
<feature type="coiled-coil region" evidence="1">
    <location>
        <begin position="453"/>
        <end position="529"/>
    </location>
</feature>
<protein>
    <submittedName>
        <fullName evidence="4">Uncharacterized protein</fullName>
    </submittedName>
</protein>
<evidence type="ECO:0000256" key="1">
    <source>
        <dbReference type="SAM" id="Coils"/>
    </source>
</evidence>
<dbReference type="GO" id="GO:0051299">
    <property type="term" value="P:centrosome separation"/>
    <property type="evidence" value="ECO:0007669"/>
    <property type="project" value="TreeGrafter"/>
</dbReference>
<feature type="compositionally biased region" description="Polar residues" evidence="2">
    <location>
        <begin position="897"/>
        <end position="915"/>
    </location>
</feature>
<dbReference type="GO" id="GO:0005814">
    <property type="term" value="C:centriole"/>
    <property type="evidence" value="ECO:0007669"/>
    <property type="project" value="TreeGrafter"/>
</dbReference>
<evidence type="ECO:0000313" key="5">
    <source>
        <dbReference type="Proteomes" id="UP000019118"/>
    </source>
</evidence>
<feature type="compositionally biased region" description="Low complexity" evidence="2">
    <location>
        <begin position="297"/>
        <end position="326"/>
    </location>
</feature>
<reference evidence="5" key="1">
    <citation type="journal article" date="2013" name="Genome Biol.">
        <title>Draft genome of the mountain pine beetle, Dendroctonus ponderosae Hopkins, a major forest pest.</title>
        <authorList>
            <person name="Keeling C.I."/>
            <person name="Yuen M.M."/>
            <person name="Liao N.Y."/>
            <person name="Docking T.R."/>
            <person name="Chan S.K."/>
            <person name="Taylor G.A."/>
            <person name="Palmquist D.L."/>
            <person name="Jackman S.D."/>
            <person name="Nguyen A."/>
            <person name="Li M."/>
            <person name="Henderson H."/>
            <person name="Janes J.K."/>
            <person name="Zhao Y."/>
            <person name="Pandoh P."/>
            <person name="Moore R."/>
            <person name="Sperling F.A."/>
            <person name="Huber D.P."/>
            <person name="Birol I."/>
            <person name="Jones S.J."/>
            <person name="Bohlmann J."/>
        </authorList>
    </citation>
    <scope>NUCLEOTIDE SEQUENCE</scope>
</reference>
<feature type="transmembrane region" description="Helical" evidence="3">
    <location>
        <begin position="21"/>
        <end position="40"/>
    </location>
</feature>
<dbReference type="GO" id="GO:0005813">
    <property type="term" value="C:centrosome"/>
    <property type="evidence" value="ECO:0007669"/>
    <property type="project" value="TreeGrafter"/>
</dbReference>
<name>A0AAR5PQG7_DENPD</name>
<dbReference type="GO" id="GO:0007099">
    <property type="term" value="P:centriole replication"/>
    <property type="evidence" value="ECO:0007669"/>
    <property type="project" value="InterPro"/>
</dbReference>
<reference evidence="4" key="2">
    <citation type="submission" date="2024-08" db="UniProtKB">
        <authorList>
            <consortium name="EnsemblMetazoa"/>
        </authorList>
    </citation>
    <scope>IDENTIFICATION</scope>
</reference>
<dbReference type="AlphaFoldDB" id="A0AAR5PQG7"/>
<feature type="coiled-coil region" evidence="1">
    <location>
        <begin position="555"/>
        <end position="596"/>
    </location>
</feature>
<feature type="region of interest" description="Disordered" evidence="2">
    <location>
        <begin position="295"/>
        <end position="326"/>
    </location>
</feature>
<dbReference type="InterPro" id="IPR038923">
    <property type="entry name" value="Centrobin"/>
</dbReference>
<proteinExistence type="predicted"/>
<dbReference type="PANTHER" id="PTHR34439">
    <property type="entry name" value="CENTROBIN"/>
    <property type="match status" value="1"/>
</dbReference>
<keyword evidence="3" id="KW-0812">Transmembrane</keyword>
<accession>A0AAR5PQG7</accession>
<keyword evidence="1" id="KW-0175">Coiled coil</keyword>
<evidence type="ECO:0000256" key="3">
    <source>
        <dbReference type="SAM" id="Phobius"/>
    </source>
</evidence>
<dbReference type="GO" id="GO:1902410">
    <property type="term" value="P:mitotic cytokinetic process"/>
    <property type="evidence" value="ECO:0007669"/>
    <property type="project" value="TreeGrafter"/>
</dbReference>
<evidence type="ECO:0000313" key="4">
    <source>
        <dbReference type="EnsemblMetazoa" id="XP_019763264.1"/>
    </source>
</evidence>
<dbReference type="PANTHER" id="PTHR34439:SF1">
    <property type="entry name" value="CENTROBIN"/>
    <property type="match status" value="1"/>
</dbReference>